<dbReference type="Proteomes" id="UP001203338">
    <property type="component" value="Unassembled WGS sequence"/>
</dbReference>
<dbReference type="RefSeq" id="WP_249700421.1">
    <property type="nucleotide sequence ID" value="NZ_JAMFLX010000020.1"/>
</dbReference>
<protein>
    <submittedName>
        <fullName evidence="1">Uncharacterized protein</fullName>
    </submittedName>
</protein>
<gene>
    <name evidence="1" type="ORF">M3P05_14235</name>
</gene>
<reference evidence="1 2" key="1">
    <citation type="submission" date="2022-05" db="EMBL/GenBank/DDBJ databases">
        <authorList>
            <person name="Park J.-S."/>
        </authorList>
    </citation>
    <scope>NUCLEOTIDE SEQUENCE [LARGE SCALE GENOMIC DNA]</scope>
    <source>
        <strain evidence="1 2">2012CJ34-2</strain>
    </source>
</reference>
<evidence type="ECO:0000313" key="2">
    <source>
        <dbReference type="Proteomes" id="UP001203338"/>
    </source>
</evidence>
<evidence type="ECO:0000313" key="1">
    <source>
        <dbReference type="EMBL" id="MCL6271084.1"/>
    </source>
</evidence>
<keyword evidence="2" id="KW-1185">Reference proteome</keyword>
<comment type="caution">
    <text evidence="1">The sequence shown here is derived from an EMBL/GenBank/DDBJ whole genome shotgun (WGS) entry which is preliminary data.</text>
</comment>
<name>A0ABT0PI61_9GAMM</name>
<sequence length="96" mass="11172">MALHTCKFMPPDGVYIEQEEYEDGKHCWWLVIYREATEEDLENNHYLDMVGDTIWSTTVEVAFCPYCGEWLLPEKSGVDSVNPSHEDFSGWHAVRS</sequence>
<proteinExistence type="predicted"/>
<organism evidence="1 2">
    <name type="scientific">Parendozoicomonas callyspongiae</name>
    <dbReference type="NCBI Taxonomy" id="2942213"/>
    <lineage>
        <taxon>Bacteria</taxon>
        <taxon>Pseudomonadati</taxon>
        <taxon>Pseudomonadota</taxon>
        <taxon>Gammaproteobacteria</taxon>
        <taxon>Oceanospirillales</taxon>
        <taxon>Endozoicomonadaceae</taxon>
        <taxon>Parendozoicomonas</taxon>
    </lineage>
</organism>
<accession>A0ABT0PI61</accession>
<dbReference type="EMBL" id="JAMFLX010000020">
    <property type="protein sequence ID" value="MCL6271084.1"/>
    <property type="molecule type" value="Genomic_DNA"/>
</dbReference>